<evidence type="ECO:0000313" key="2">
    <source>
        <dbReference type="Proteomes" id="UP000253303"/>
    </source>
</evidence>
<accession>A0A366LPY4</accession>
<name>A0A366LPY4_9ACTN</name>
<protein>
    <submittedName>
        <fullName evidence="1">Uncharacterized protein</fullName>
    </submittedName>
</protein>
<comment type="caution">
    <text evidence="1">The sequence shown here is derived from an EMBL/GenBank/DDBJ whole genome shotgun (WGS) entry which is preliminary data.</text>
</comment>
<reference evidence="1 2" key="1">
    <citation type="submission" date="2018-06" db="EMBL/GenBank/DDBJ databases">
        <title>Sphaerisporangium craniellae sp. nov., isolated from a marine sponge in the South China Sea.</title>
        <authorList>
            <person name="Li L."/>
        </authorList>
    </citation>
    <scope>NUCLEOTIDE SEQUENCE [LARGE SCALE GENOMIC DNA]</scope>
    <source>
        <strain evidence="1 2">LHW63015</strain>
    </source>
</reference>
<proteinExistence type="predicted"/>
<evidence type="ECO:0000313" key="1">
    <source>
        <dbReference type="EMBL" id="RBQ15887.1"/>
    </source>
</evidence>
<gene>
    <name evidence="1" type="ORF">DP939_33315</name>
</gene>
<keyword evidence="2" id="KW-1185">Reference proteome</keyword>
<dbReference type="EMBL" id="QMEY01000020">
    <property type="protein sequence ID" value="RBQ15887.1"/>
    <property type="molecule type" value="Genomic_DNA"/>
</dbReference>
<dbReference type="Proteomes" id="UP000253303">
    <property type="component" value="Unassembled WGS sequence"/>
</dbReference>
<sequence length="64" mass="6746">MPLDSSSSAARWSRSLTGYWRGLAVQGSPPNRLLSPLAIGGALGQVSQGFLAWPVVQGVAEMYV</sequence>
<organism evidence="1 2">
    <name type="scientific">Spongiactinospora rosea</name>
    <dbReference type="NCBI Taxonomy" id="2248750"/>
    <lineage>
        <taxon>Bacteria</taxon>
        <taxon>Bacillati</taxon>
        <taxon>Actinomycetota</taxon>
        <taxon>Actinomycetes</taxon>
        <taxon>Streptosporangiales</taxon>
        <taxon>Streptosporangiaceae</taxon>
        <taxon>Spongiactinospora</taxon>
    </lineage>
</organism>
<dbReference type="AlphaFoldDB" id="A0A366LPY4"/>